<name>A0A640WBI1_9GAMM</name>
<organism evidence="4 5">
    <name type="scientific">Salinicola corii</name>
    <dbReference type="NCBI Taxonomy" id="2606937"/>
    <lineage>
        <taxon>Bacteria</taxon>
        <taxon>Pseudomonadati</taxon>
        <taxon>Pseudomonadota</taxon>
        <taxon>Gammaproteobacteria</taxon>
        <taxon>Oceanospirillales</taxon>
        <taxon>Halomonadaceae</taxon>
        <taxon>Salinicola</taxon>
    </lineage>
</organism>
<dbReference type="Proteomes" id="UP000466024">
    <property type="component" value="Unassembled WGS sequence"/>
</dbReference>
<gene>
    <name evidence="4" type="primary">xdhC</name>
    <name evidence="4" type="ORF">F0A16_12685</name>
</gene>
<feature type="region of interest" description="Disordered" evidence="1">
    <location>
        <begin position="279"/>
        <end position="318"/>
    </location>
</feature>
<keyword evidence="5" id="KW-1185">Reference proteome</keyword>
<dbReference type="PANTHER" id="PTHR30388:SF6">
    <property type="entry name" value="XANTHINE DEHYDROGENASE SUBUNIT A-RELATED"/>
    <property type="match status" value="1"/>
</dbReference>
<dbReference type="InterPro" id="IPR014308">
    <property type="entry name" value="Xanthine_DH_XdhC"/>
</dbReference>
<dbReference type="Pfam" id="PF02625">
    <property type="entry name" value="XdhC_CoxI"/>
    <property type="match status" value="1"/>
</dbReference>
<evidence type="ECO:0000259" key="2">
    <source>
        <dbReference type="Pfam" id="PF02625"/>
    </source>
</evidence>
<accession>A0A640WBI1</accession>
<proteinExistence type="predicted"/>
<evidence type="ECO:0000313" key="4">
    <source>
        <dbReference type="EMBL" id="KAA0017914.1"/>
    </source>
</evidence>
<protein>
    <submittedName>
        <fullName evidence="4">Xanthine dehydrogenase accessory protein XdhC</fullName>
    </submittedName>
</protein>
<dbReference type="RefSeq" id="WP_149435762.1">
    <property type="nucleotide sequence ID" value="NZ_VTPX01000006.1"/>
</dbReference>
<dbReference type="Gene3D" id="3.40.50.720">
    <property type="entry name" value="NAD(P)-binding Rossmann-like Domain"/>
    <property type="match status" value="1"/>
</dbReference>
<feature type="domain" description="XdhC- CoxI" evidence="2">
    <location>
        <begin position="28"/>
        <end position="80"/>
    </location>
</feature>
<dbReference type="AlphaFoldDB" id="A0A640WBI1"/>
<dbReference type="InterPro" id="IPR003777">
    <property type="entry name" value="XdhC_CoxI"/>
</dbReference>
<reference evidence="4 5" key="1">
    <citation type="submission" date="2019-08" db="EMBL/GenBank/DDBJ databases">
        <title>Bioinformatics analysis of the strain L3 and L5.</title>
        <authorList>
            <person name="Li X."/>
        </authorList>
    </citation>
    <scope>NUCLEOTIDE SEQUENCE [LARGE SCALE GENOMIC DNA]</scope>
    <source>
        <strain evidence="4 5">L3</strain>
    </source>
</reference>
<evidence type="ECO:0000259" key="3">
    <source>
        <dbReference type="Pfam" id="PF13478"/>
    </source>
</evidence>
<dbReference type="NCBIfam" id="TIGR02964">
    <property type="entry name" value="xanthine_xdhC"/>
    <property type="match status" value="1"/>
</dbReference>
<sequence length="318" mass="33755">MSAGGSLETRDRHESWHAALHRLQECAVPHVLASIVGAAGSTPREPGAKLVVTPADVIDTLGGGHFEQQVIETARQHLATTPVSSGTYLEAFPLGGRSGQCCGGFVHVLIEVFAGAESHLTLFGAGHVGQALVKLLAPLPWRIDWYDSRDGAFPLQASHDRYPDRVRPLTLAADAEGVAQAVAAIPFASHVLVMTHDHAQDRDLIAALLSRTHSGGEGLRSIGMIGSSSKWASFRSRLSAAGFDDAALARVRCPIGLVSTASKRPREIAISVAAELLADRHEPQDAPDRRGAAPERLRHAFSTTDPIDNAHSIGSARE</sequence>
<feature type="domain" description="XdhC Rossmann" evidence="3">
    <location>
        <begin position="120"/>
        <end position="276"/>
    </location>
</feature>
<feature type="compositionally biased region" description="Basic and acidic residues" evidence="1">
    <location>
        <begin position="279"/>
        <end position="298"/>
    </location>
</feature>
<dbReference type="EMBL" id="VTPX01000006">
    <property type="protein sequence ID" value="KAA0017914.1"/>
    <property type="molecule type" value="Genomic_DNA"/>
</dbReference>
<dbReference type="InterPro" id="IPR052698">
    <property type="entry name" value="MoCofactor_Util/Proc"/>
</dbReference>
<dbReference type="Pfam" id="PF13478">
    <property type="entry name" value="XdhC_C"/>
    <property type="match status" value="1"/>
</dbReference>
<comment type="caution">
    <text evidence="4">The sequence shown here is derived from an EMBL/GenBank/DDBJ whole genome shotgun (WGS) entry which is preliminary data.</text>
</comment>
<dbReference type="InterPro" id="IPR027051">
    <property type="entry name" value="XdhC_Rossmann_dom"/>
</dbReference>
<evidence type="ECO:0000256" key="1">
    <source>
        <dbReference type="SAM" id="MobiDB-lite"/>
    </source>
</evidence>
<evidence type="ECO:0000313" key="5">
    <source>
        <dbReference type="Proteomes" id="UP000466024"/>
    </source>
</evidence>
<dbReference type="PANTHER" id="PTHR30388">
    <property type="entry name" value="ALDEHYDE OXIDOREDUCTASE MOLYBDENUM COFACTOR ASSEMBLY PROTEIN"/>
    <property type="match status" value="1"/>
</dbReference>